<dbReference type="GO" id="GO:0002029">
    <property type="term" value="P:desensitization of G protein-coupled receptor signaling pathway"/>
    <property type="evidence" value="ECO:0007669"/>
    <property type="project" value="TreeGrafter"/>
</dbReference>
<feature type="domain" description="Activin types I and II receptor" evidence="5">
    <location>
        <begin position="19"/>
        <end position="57"/>
    </location>
</feature>
<keyword evidence="3" id="KW-0472">Membrane</keyword>
<comment type="subcellular location">
    <subcellularLocation>
        <location evidence="1">Membrane</location>
    </subcellularLocation>
</comment>
<evidence type="ECO:0000259" key="5">
    <source>
        <dbReference type="Pfam" id="PF01064"/>
    </source>
</evidence>
<evidence type="ECO:0000256" key="3">
    <source>
        <dbReference type="ARBA" id="ARBA00023136"/>
    </source>
</evidence>
<dbReference type="SUPFAM" id="SSF57302">
    <property type="entry name" value="Snake toxin-like"/>
    <property type="match status" value="1"/>
</dbReference>
<proteinExistence type="predicted"/>
<sequence>MVKSVASASAPQSRVRSSSEKGCLPRAQCPLPGQATYWSHAYALRHHCCDRDLCNAATTLQRPPGPGPLVPTLLLTASFTCGGHLLH</sequence>
<protein>
    <recommendedName>
        <fullName evidence="5">Activin types I and II receptor domain-containing protein</fullName>
    </recommendedName>
</protein>
<keyword evidence="7" id="KW-1185">Reference proteome</keyword>
<evidence type="ECO:0000256" key="2">
    <source>
        <dbReference type="ARBA" id="ARBA00022729"/>
    </source>
</evidence>
<dbReference type="EMBL" id="JAULJE010000028">
    <property type="protein sequence ID" value="KAK1327514.1"/>
    <property type="molecule type" value="Genomic_DNA"/>
</dbReference>
<keyword evidence="2" id="KW-0732">Signal</keyword>
<evidence type="ECO:0000256" key="1">
    <source>
        <dbReference type="ARBA" id="ARBA00004370"/>
    </source>
</evidence>
<dbReference type="GO" id="GO:0095500">
    <property type="term" value="P:acetylcholine receptor signaling pathway"/>
    <property type="evidence" value="ECO:0007669"/>
    <property type="project" value="TreeGrafter"/>
</dbReference>
<dbReference type="PANTHER" id="PTHR14569:SF0">
    <property type="entry name" value="LYMPHOCYTE ANTIGEN 6 FAMILY MEMBER G6E"/>
    <property type="match status" value="1"/>
</dbReference>
<dbReference type="GO" id="GO:0030549">
    <property type="term" value="F:acetylcholine receptor activator activity"/>
    <property type="evidence" value="ECO:0007669"/>
    <property type="project" value="TreeGrafter"/>
</dbReference>
<dbReference type="Pfam" id="PF01064">
    <property type="entry name" value="Activin_recp"/>
    <property type="match status" value="1"/>
</dbReference>
<comment type="caution">
    <text evidence="6">The sequence shown here is derived from an EMBL/GenBank/DDBJ whole genome shotgun (WGS) entry which is preliminary data.</text>
</comment>
<reference evidence="6" key="1">
    <citation type="submission" date="2023-06" db="EMBL/GenBank/DDBJ databases">
        <title>Reference genome for the Northern bat (Eptesicus nilssonii), a most northern bat species.</title>
        <authorList>
            <person name="Laine V.N."/>
            <person name="Pulliainen A.T."/>
            <person name="Lilley T.M."/>
        </authorList>
    </citation>
    <scope>NUCLEOTIDE SEQUENCE</scope>
    <source>
        <strain evidence="6">BLF_Eptnil</strain>
        <tissue evidence="6">Kidney</tissue>
    </source>
</reference>
<dbReference type="InterPro" id="IPR045860">
    <property type="entry name" value="Snake_toxin-like_sf"/>
</dbReference>
<evidence type="ECO:0000313" key="6">
    <source>
        <dbReference type="EMBL" id="KAK1327514.1"/>
    </source>
</evidence>
<evidence type="ECO:0000256" key="4">
    <source>
        <dbReference type="SAM" id="MobiDB-lite"/>
    </source>
</evidence>
<feature type="region of interest" description="Disordered" evidence="4">
    <location>
        <begin position="1"/>
        <end position="24"/>
    </location>
</feature>
<accession>A0AA40HAI4</accession>
<evidence type="ECO:0000313" key="7">
    <source>
        <dbReference type="Proteomes" id="UP001177744"/>
    </source>
</evidence>
<dbReference type="GO" id="GO:0033130">
    <property type="term" value="F:acetylcholine receptor binding"/>
    <property type="evidence" value="ECO:0007669"/>
    <property type="project" value="TreeGrafter"/>
</dbReference>
<dbReference type="AlphaFoldDB" id="A0AA40HAI4"/>
<dbReference type="GO" id="GO:0045202">
    <property type="term" value="C:synapse"/>
    <property type="evidence" value="ECO:0007669"/>
    <property type="project" value="GOC"/>
</dbReference>
<dbReference type="InterPro" id="IPR000472">
    <property type="entry name" value="Activin_recp"/>
</dbReference>
<dbReference type="GO" id="GO:0005886">
    <property type="term" value="C:plasma membrane"/>
    <property type="evidence" value="ECO:0007669"/>
    <property type="project" value="TreeGrafter"/>
</dbReference>
<gene>
    <name evidence="6" type="ORF">QTO34_013016</name>
</gene>
<feature type="compositionally biased region" description="Polar residues" evidence="4">
    <location>
        <begin position="1"/>
        <end position="16"/>
    </location>
</feature>
<dbReference type="InterPro" id="IPR039700">
    <property type="entry name" value="Ly6g6e"/>
</dbReference>
<dbReference type="GO" id="GO:0004675">
    <property type="term" value="F:transmembrane receptor protein serine/threonine kinase activity"/>
    <property type="evidence" value="ECO:0007669"/>
    <property type="project" value="InterPro"/>
</dbReference>
<dbReference type="Proteomes" id="UP001177744">
    <property type="component" value="Unassembled WGS sequence"/>
</dbReference>
<organism evidence="6 7">
    <name type="scientific">Cnephaeus nilssonii</name>
    <name type="common">Northern bat</name>
    <name type="synonym">Eptesicus nilssonii</name>
    <dbReference type="NCBI Taxonomy" id="3371016"/>
    <lineage>
        <taxon>Eukaryota</taxon>
        <taxon>Metazoa</taxon>
        <taxon>Chordata</taxon>
        <taxon>Craniata</taxon>
        <taxon>Vertebrata</taxon>
        <taxon>Euteleostomi</taxon>
        <taxon>Mammalia</taxon>
        <taxon>Eutheria</taxon>
        <taxon>Laurasiatheria</taxon>
        <taxon>Chiroptera</taxon>
        <taxon>Yangochiroptera</taxon>
        <taxon>Vespertilionidae</taxon>
        <taxon>Cnephaeus</taxon>
    </lineage>
</organism>
<name>A0AA40HAI4_CNENI</name>
<dbReference type="PANTHER" id="PTHR14569">
    <property type="entry name" value="LYMPHOCYTE ANTIGEN 6 FAMILY MEMBER G6E"/>
    <property type="match status" value="1"/>
</dbReference>